<evidence type="ECO:0000313" key="11">
    <source>
        <dbReference type="Proteomes" id="UP000006056"/>
    </source>
</evidence>
<feature type="transmembrane region" description="Helical" evidence="8">
    <location>
        <begin position="159"/>
        <end position="179"/>
    </location>
</feature>
<feature type="transmembrane region" description="Helical" evidence="8">
    <location>
        <begin position="386"/>
        <end position="406"/>
    </location>
</feature>
<feature type="domain" description="Glycosyltransferase RgtA/B/C/D-like" evidence="9">
    <location>
        <begin position="107"/>
        <end position="273"/>
    </location>
</feature>
<evidence type="ECO:0000256" key="3">
    <source>
        <dbReference type="ARBA" id="ARBA00022676"/>
    </source>
</evidence>
<evidence type="ECO:0000256" key="5">
    <source>
        <dbReference type="ARBA" id="ARBA00022692"/>
    </source>
</evidence>
<evidence type="ECO:0000256" key="8">
    <source>
        <dbReference type="SAM" id="Phobius"/>
    </source>
</evidence>
<dbReference type="Proteomes" id="UP000006056">
    <property type="component" value="Chromosome"/>
</dbReference>
<keyword evidence="5 8" id="KW-0812">Transmembrane</keyword>
<keyword evidence="3" id="KW-0328">Glycosyltransferase</keyword>
<feature type="transmembrane region" description="Helical" evidence="8">
    <location>
        <begin position="58"/>
        <end position="79"/>
    </location>
</feature>
<feature type="transmembrane region" description="Helical" evidence="8">
    <location>
        <begin position="295"/>
        <end position="321"/>
    </location>
</feature>
<dbReference type="EMBL" id="CP003379">
    <property type="protein sequence ID" value="AFL87812.1"/>
    <property type="molecule type" value="Genomic_DNA"/>
</dbReference>
<dbReference type="GO" id="GO:0016763">
    <property type="term" value="F:pentosyltransferase activity"/>
    <property type="evidence" value="ECO:0007669"/>
    <property type="project" value="TreeGrafter"/>
</dbReference>
<keyword evidence="4 10" id="KW-0808">Transferase</keyword>
<feature type="transmembrane region" description="Helical" evidence="8">
    <location>
        <begin position="213"/>
        <end position="244"/>
    </location>
</feature>
<evidence type="ECO:0000256" key="7">
    <source>
        <dbReference type="ARBA" id="ARBA00023136"/>
    </source>
</evidence>
<keyword evidence="6 8" id="KW-1133">Transmembrane helix</keyword>
<dbReference type="InterPro" id="IPR050297">
    <property type="entry name" value="LipidA_mod_glycosyltrf_83"/>
</dbReference>
<comment type="subcellular location">
    <subcellularLocation>
        <location evidence="1">Cell membrane</location>
        <topology evidence="1">Multi-pass membrane protein</topology>
    </subcellularLocation>
</comment>
<dbReference type="KEGG" id="trs:Terro_1505"/>
<dbReference type="GO" id="GO:0009103">
    <property type="term" value="P:lipopolysaccharide biosynthetic process"/>
    <property type="evidence" value="ECO:0007669"/>
    <property type="project" value="UniProtKB-ARBA"/>
</dbReference>
<dbReference type="PANTHER" id="PTHR33908">
    <property type="entry name" value="MANNOSYLTRANSFERASE YKCB-RELATED"/>
    <property type="match status" value="1"/>
</dbReference>
<keyword evidence="11" id="KW-1185">Reference proteome</keyword>
<dbReference type="PANTHER" id="PTHR33908:SF11">
    <property type="entry name" value="MEMBRANE PROTEIN"/>
    <property type="match status" value="1"/>
</dbReference>
<evidence type="ECO:0000259" key="9">
    <source>
        <dbReference type="Pfam" id="PF13231"/>
    </source>
</evidence>
<dbReference type="HOGENOM" id="CLU_037625_0_0_0"/>
<sequence>MWCVNLVCVPLDADARLPMPPFPREAKKGGTIAPRIAYASSMTRTTIVRPTDASLRSAVRLALLFFAIKLLIHIAATLWQRHIGMGYFRDEFYYLMCGRHLAWGYVDHGPIVALQARIAETVFGHSLLGIRILSAAAGAMRVFLTGLLCWSLGGKRSAQALAMAAVLSVPLFLGIDGFLSMNSFESMFWMPCLLALIMIFRDEADGIDRRWMWWSLLGVSAGVGLLNKPSMLFFLISVGIALLLTPQRRVLFTRHAAFGIGLLILIALPNVLWQVHNHWPTLEFLRNGREQGKNIRLSPLAFVLNQIVVIGPWGAFVWLPGLVHLLRRQDRRWLGLTFLILLVVMIALGAKDYYFAPIYPILFAAGGVAWQTRFAQRKSVQRDSPLAFAVGIVTMIVGAAIVYPSAAPVLQPQTYWRYAKALHLPDTETENSARAPLPQFFADRYGWQENVDEVTRIVNALSPADRAKVGIFCGNYGQAASLEWLGHGLPTVISEHNTYWLWGTRGLDGEVMIIDRKSSVANIQKYYEEVQVVGRVDNPLSMPYERHDIYLARHRKMPLPPDWAESKIYY</sequence>
<dbReference type="GO" id="GO:0005886">
    <property type="term" value="C:plasma membrane"/>
    <property type="evidence" value="ECO:0007669"/>
    <property type="project" value="UniProtKB-SubCell"/>
</dbReference>
<keyword evidence="2" id="KW-1003">Cell membrane</keyword>
<evidence type="ECO:0000256" key="4">
    <source>
        <dbReference type="ARBA" id="ARBA00022679"/>
    </source>
</evidence>
<organism evidence="10 11">
    <name type="scientific">Terriglobus roseus (strain DSM 18391 / NRRL B-41598 / KBS 63)</name>
    <dbReference type="NCBI Taxonomy" id="926566"/>
    <lineage>
        <taxon>Bacteria</taxon>
        <taxon>Pseudomonadati</taxon>
        <taxon>Acidobacteriota</taxon>
        <taxon>Terriglobia</taxon>
        <taxon>Terriglobales</taxon>
        <taxon>Acidobacteriaceae</taxon>
        <taxon>Terriglobus</taxon>
    </lineage>
</organism>
<name>I3ZEZ4_TERRK</name>
<feature type="transmembrane region" description="Helical" evidence="8">
    <location>
        <begin position="256"/>
        <end position="275"/>
    </location>
</feature>
<gene>
    <name evidence="10" type="ordered locus">Terro_1505</name>
</gene>
<protein>
    <submittedName>
        <fullName evidence="10">PMT family glycosyltransferase, 4-amino-4-deoxy-L-arabinose transferase</fullName>
    </submittedName>
</protein>
<evidence type="ECO:0000256" key="6">
    <source>
        <dbReference type="ARBA" id="ARBA00022989"/>
    </source>
</evidence>
<dbReference type="AlphaFoldDB" id="I3ZEZ4"/>
<evidence type="ECO:0000256" key="2">
    <source>
        <dbReference type="ARBA" id="ARBA00022475"/>
    </source>
</evidence>
<proteinExistence type="predicted"/>
<keyword evidence="7 8" id="KW-0472">Membrane</keyword>
<evidence type="ECO:0000313" key="10">
    <source>
        <dbReference type="EMBL" id="AFL87812.1"/>
    </source>
</evidence>
<feature type="transmembrane region" description="Helical" evidence="8">
    <location>
        <begin position="356"/>
        <end position="374"/>
    </location>
</feature>
<dbReference type="eggNOG" id="COG1807">
    <property type="taxonomic scope" value="Bacteria"/>
</dbReference>
<accession>I3ZEZ4</accession>
<evidence type="ECO:0000256" key="1">
    <source>
        <dbReference type="ARBA" id="ARBA00004651"/>
    </source>
</evidence>
<dbReference type="Pfam" id="PF13231">
    <property type="entry name" value="PMT_2"/>
    <property type="match status" value="1"/>
</dbReference>
<reference evidence="10 11" key="1">
    <citation type="submission" date="2012-06" db="EMBL/GenBank/DDBJ databases">
        <title>Complete genome of Terriglobus roseus DSM 18391.</title>
        <authorList>
            <consortium name="US DOE Joint Genome Institute (JGI-PGF)"/>
            <person name="Lucas S."/>
            <person name="Copeland A."/>
            <person name="Lapidus A."/>
            <person name="Glavina del Rio T."/>
            <person name="Dalin E."/>
            <person name="Tice H."/>
            <person name="Bruce D."/>
            <person name="Goodwin L."/>
            <person name="Pitluck S."/>
            <person name="Peters L."/>
            <person name="Mikhailova N."/>
            <person name="Munk A.C.C."/>
            <person name="Kyrpides N."/>
            <person name="Mavromatis K."/>
            <person name="Ivanova N."/>
            <person name="Brettin T."/>
            <person name="Detter J.C."/>
            <person name="Han C."/>
            <person name="Larimer F."/>
            <person name="Land M."/>
            <person name="Hauser L."/>
            <person name="Markowitz V."/>
            <person name="Cheng J.-F."/>
            <person name="Hugenholtz P."/>
            <person name="Woyke T."/>
            <person name="Wu D."/>
            <person name="Brambilla E."/>
            <person name="Klenk H.-P."/>
            <person name="Eisen J.A."/>
        </authorList>
    </citation>
    <scope>NUCLEOTIDE SEQUENCE [LARGE SCALE GENOMIC DNA]</scope>
    <source>
        <strain evidence="11">DSM 18391 / NRRL B-41598 / KBS 63</strain>
    </source>
</reference>
<dbReference type="InterPro" id="IPR038731">
    <property type="entry name" value="RgtA/B/C-like"/>
</dbReference>
<feature type="transmembrane region" description="Helical" evidence="8">
    <location>
        <begin position="132"/>
        <end position="153"/>
    </location>
</feature>
<feature type="transmembrane region" description="Helical" evidence="8">
    <location>
        <begin position="333"/>
        <end position="350"/>
    </location>
</feature>
<dbReference type="STRING" id="926566.Terro_1505"/>